<feature type="signal peptide" evidence="2">
    <location>
        <begin position="1"/>
        <end position="31"/>
    </location>
</feature>
<evidence type="ECO:0000256" key="2">
    <source>
        <dbReference type="SAM" id="SignalP"/>
    </source>
</evidence>
<sequence>MTTRHHGHRLAATVAAALTLAGLVGVAPAQAAQTTNPNASYLVVYDNNVENMLSPTDCPDTNPDKNDFEKLFAYIKAQPYSPDVFTVQQISNQAKLDALTQRMTTELPGTYKSVIAIANPNSGDTSTGACTKQHQTNAVVYRSDRLTVRSTLTWRSDSPGDQEDSVGPCRNNEGGFQERTENVAVRLTDNLAKKAVIVASVHWPTKKSSNGPLCAGENITEVNDRTAELGTKILTIVGGDTNARVTQGREPWGAKAQKLGFKDGYGFRDACGSASCNAPGTFTDGRRIDFLLSKGGPDITNPVTISRAAAGGRYSDHLALKVSVKY</sequence>
<protein>
    <recommendedName>
        <fullName evidence="5">Endonuclease/Exonuclease/phosphatase family protein</fullName>
    </recommendedName>
</protein>
<evidence type="ECO:0000313" key="3">
    <source>
        <dbReference type="EMBL" id="SEQ86917.1"/>
    </source>
</evidence>
<reference evidence="4" key="1">
    <citation type="submission" date="2016-10" db="EMBL/GenBank/DDBJ databases">
        <authorList>
            <person name="Varghese N."/>
            <person name="Submissions S."/>
        </authorList>
    </citation>
    <scope>NUCLEOTIDE SEQUENCE [LARGE SCALE GENOMIC DNA]</scope>
    <source>
        <strain evidence="4">CGMCC 4.6856</strain>
    </source>
</reference>
<keyword evidence="2" id="KW-0732">Signal</keyword>
<feature type="region of interest" description="Disordered" evidence="1">
    <location>
        <begin position="154"/>
        <end position="175"/>
    </location>
</feature>
<name>A0A1H9JJF1_9ACTN</name>
<proteinExistence type="predicted"/>
<feature type="chain" id="PRO_5011795165" description="Endonuclease/Exonuclease/phosphatase family protein" evidence="2">
    <location>
        <begin position="32"/>
        <end position="326"/>
    </location>
</feature>
<dbReference type="Proteomes" id="UP000198504">
    <property type="component" value="Unassembled WGS sequence"/>
</dbReference>
<keyword evidence="4" id="KW-1185">Reference proteome</keyword>
<dbReference type="OrthoDB" id="4942342at2"/>
<evidence type="ECO:0000256" key="1">
    <source>
        <dbReference type="SAM" id="MobiDB-lite"/>
    </source>
</evidence>
<accession>A0A1H9JJF1</accession>
<evidence type="ECO:0008006" key="5">
    <source>
        <dbReference type="Google" id="ProtNLM"/>
    </source>
</evidence>
<dbReference type="Gene3D" id="3.60.10.10">
    <property type="entry name" value="Endonuclease/exonuclease/phosphatase"/>
    <property type="match status" value="1"/>
</dbReference>
<gene>
    <name evidence="3" type="ORF">SAMN05421756_106231</name>
</gene>
<dbReference type="AlphaFoldDB" id="A0A1H9JJF1"/>
<dbReference type="InterPro" id="IPR036691">
    <property type="entry name" value="Endo/exonu/phosph_ase_sf"/>
</dbReference>
<dbReference type="SUPFAM" id="SSF56219">
    <property type="entry name" value="DNase I-like"/>
    <property type="match status" value="1"/>
</dbReference>
<evidence type="ECO:0000313" key="4">
    <source>
        <dbReference type="Proteomes" id="UP000198504"/>
    </source>
</evidence>
<dbReference type="RefSeq" id="WP_091182391.1">
    <property type="nucleotide sequence ID" value="NZ_FOFA01000006.1"/>
</dbReference>
<dbReference type="EMBL" id="FOFA01000006">
    <property type="protein sequence ID" value="SEQ86917.1"/>
    <property type="molecule type" value="Genomic_DNA"/>
</dbReference>
<organism evidence="3 4">
    <name type="scientific">Microlunatus flavus</name>
    <dbReference type="NCBI Taxonomy" id="1036181"/>
    <lineage>
        <taxon>Bacteria</taxon>
        <taxon>Bacillati</taxon>
        <taxon>Actinomycetota</taxon>
        <taxon>Actinomycetes</taxon>
        <taxon>Propionibacteriales</taxon>
        <taxon>Propionibacteriaceae</taxon>
        <taxon>Microlunatus</taxon>
    </lineage>
</organism>